<feature type="domain" description="Suppressor of forked" evidence="4">
    <location>
        <begin position="21"/>
        <end position="83"/>
    </location>
</feature>
<evidence type="ECO:0000313" key="5">
    <source>
        <dbReference type="EMBL" id="KAJ8314582.1"/>
    </source>
</evidence>
<evidence type="ECO:0000259" key="4">
    <source>
        <dbReference type="Pfam" id="PF05843"/>
    </source>
</evidence>
<dbReference type="PANTHER" id="PTHR19980">
    <property type="entry name" value="RNA CLEAVAGE STIMULATION FACTOR"/>
    <property type="match status" value="1"/>
</dbReference>
<comment type="subcellular location">
    <subcellularLocation>
        <location evidence="1">Nucleus</location>
    </subcellularLocation>
</comment>
<dbReference type="InterPro" id="IPR008847">
    <property type="entry name" value="Suf"/>
</dbReference>
<dbReference type="PANTHER" id="PTHR19980:SF0">
    <property type="entry name" value="CLEAVAGE STIMULATION FACTOR SUBUNIT 3"/>
    <property type="match status" value="1"/>
</dbReference>
<evidence type="ECO:0000256" key="3">
    <source>
        <dbReference type="ARBA" id="ARBA00023242"/>
    </source>
</evidence>
<sequence length="92" mass="10827">MSTTPQTAAVLPPEQHGYIPDKLKKAEKRIAQFPHDTEAWSVLIRDAQMRKIEEARQVYERLVAQFPNAGKYWRIYIEQEVNLYKSVNTYMT</sequence>
<dbReference type="InterPro" id="IPR003107">
    <property type="entry name" value="HAT"/>
</dbReference>
<keyword evidence="2" id="KW-0677">Repeat</keyword>
<protein>
    <recommendedName>
        <fullName evidence="4">Suppressor of forked domain-containing protein</fullName>
    </recommendedName>
</protein>
<dbReference type="SMART" id="SM00386">
    <property type="entry name" value="HAT"/>
    <property type="match status" value="1"/>
</dbReference>
<evidence type="ECO:0000313" key="6">
    <source>
        <dbReference type="Proteomes" id="UP001217089"/>
    </source>
</evidence>
<evidence type="ECO:0000256" key="2">
    <source>
        <dbReference type="ARBA" id="ARBA00022737"/>
    </source>
</evidence>
<name>A0ABQ9FDL4_TEGGR</name>
<dbReference type="EMBL" id="JARBDR010000337">
    <property type="protein sequence ID" value="KAJ8314582.1"/>
    <property type="molecule type" value="Genomic_DNA"/>
</dbReference>
<accession>A0ABQ9FDL4</accession>
<dbReference type="InterPro" id="IPR045243">
    <property type="entry name" value="Rna14-like"/>
</dbReference>
<organism evidence="5 6">
    <name type="scientific">Tegillarca granosa</name>
    <name type="common">Malaysian cockle</name>
    <name type="synonym">Anadara granosa</name>
    <dbReference type="NCBI Taxonomy" id="220873"/>
    <lineage>
        <taxon>Eukaryota</taxon>
        <taxon>Metazoa</taxon>
        <taxon>Spiralia</taxon>
        <taxon>Lophotrochozoa</taxon>
        <taxon>Mollusca</taxon>
        <taxon>Bivalvia</taxon>
        <taxon>Autobranchia</taxon>
        <taxon>Pteriomorphia</taxon>
        <taxon>Arcoida</taxon>
        <taxon>Arcoidea</taxon>
        <taxon>Arcidae</taxon>
        <taxon>Tegillarca</taxon>
    </lineage>
</organism>
<comment type="caution">
    <text evidence="5">The sequence shown here is derived from an EMBL/GenBank/DDBJ whole genome shotgun (WGS) entry which is preliminary data.</text>
</comment>
<dbReference type="Gene3D" id="1.25.40.1040">
    <property type="match status" value="1"/>
</dbReference>
<keyword evidence="6" id="KW-1185">Reference proteome</keyword>
<dbReference type="Proteomes" id="UP001217089">
    <property type="component" value="Unassembled WGS sequence"/>
</dbReference>
<proteinExistence type="predicted"/>
<dbReference type="InterPro" id="IPR011990">
    <property type="entry name" value="TPR-like_helical_dom_sf"/>
</dbReference>
<reference evidence="5 6" key="1">
    <citation type="submission" date="2022-12" db="EMBL/GenBank/DDBJ databases">
        <title>Chromosome-level genome of Tegillarca granosa.</title>
        <authorList>
            <person name="Kim J."/>
        </authorList>
    </citation>
    <scope>NUCLEOTIDE SEQUENCE [LARGE SCALE GENOMIC DNA]</scope>
    <source>
        <strain evidence="5">Teg-2019</strain>
        <tissue evidence="5">Adductor muscle</tissue>
    </source>
</reference>
<evidence type="ECO:0000256" key="1">
    <source>
        <dbReference type="ARBA" id="ARBA00004123"/>
    </source>
</evidence>
<dbReference type="SUPFAM" id="SSF48452">
    <property type="entry name" value="TPR-like"/>
    <property type="match status" value="1"/>
</dbReference>
<dbReference type="Pfam" id="PF05843">
    <property type="entry name" value="Suf"/>
    <property type="match status" value="1"/>
</dbReference>
<gene>
    <name evidence="5" type="ORF">KUTeg_006732</name>
</gene>
<keyword evidence="3" id="KW-0539">Nucleus</keyword>